<reference evidence="6" key="1">
    <citation type="journal article" date="2014" name="Int. J. Syst. Evol. Microbiol.">
        <title>Complete genome sequence of Corynebacterium casei LMG S-19264T (=DSM 44701T), isolated from a smear-ripened cheese.</title>
        <authorList>
            <consortium name="US DOE Joint Genome Institute (JGI-PGF)"/>
            <person name="Walter F."/>
            <person name="Albersmeier A."/>
            <person name="Kalinowski J."/>
            <person name="Ruckert C."/>
        </authorList>
    </citation>
    <scope>NUCLEOTIDE SEQUENCE</scope>
    <source>
        <strain evidence="6">CGMCC 1.16067</strain>
    </source>
</reference>
<gene>
    <name evidence="6" type="primary">ycdO</name>
    <name evidence="6" type="ORF">GCM10011519_14380</name>
</gene>
<dbReference type="GO" id="GO:0030313">
    <property type="term" value="C:cell envelope"/>
    <property type="evidence" value="ECO:0007669"/>
    <property type="project" value="UniProtKB-SubCell"/>
</dbReference>
<dbReference type="NCBIfam" id="NF041757">
    <property type="entry name" value="EfeO"/>
    <property type="match status" value="1"/>
</dbReference>
<dbReference type="InterPro" id="IPR034981">
    <property type="entry name" value="Imelysin-like_EfeO/Algp7"/>
</dbReference>
<dbReference type="PANTHER" id="PTHR39192:SF1">
    <property type="entry name" value="IRON UPTAKE SYSTEM COMPONENT EFEO"/>
    <property type="match status" value="1"/>
</dbReference>
<reference evidence="6" key="2">
    <citation type="submission" date="2020-09" db="EMBL/GenBank/DDBJ databases">
        <authorList>
            <person name="Sun Q."/>
            <person name="Zhou Y."/>
        </authorList>
    </citation>
    <scope>NUCLEOTIDE SEQUENCE</scope>
    <source>
        <strain evidence="6">CGMCC 1.16067</strain>
    </source>
</reference>
<dbReference type="Proteomes" id="UP000649179">
    <property type="component" value="Unassembled WGS sequence"/>
</dbReference>
<comment type="caution">
    <text evidence="6">The sequence shown here is derived from an EMBL/GenBank/DDBJ whole genome shotgun (WGS) entry which is preliminary data.</text>
</comment>
<proteinExistence type="inferred from homology"/>
<keyword evidence="7" id="KW-1185">Reference proteome</keyword>
<comment type="similarity">
    <text evidence="2">Belongs to the EfeM/EfeO family.</text>
</comment>
<dbReference type="AlphaFoldDB" id="A0A917BGF2"/>
<comment type="subcellular location">
    <subcellularLocation>
        <location evidence="1">Cell envelope</location>
    </subcellularLocation>
</comment>
<organism evidence="6 7">
    <name type="scientific">Marmoricola endophyticus</name>
    <dbReference type="NCBI Taxonomy" id="2040280"/>
    <lineage>
        <taxon>Bacteria</taxon>
        <taxon>Bacillati</taxon>
        <taxon>Actinomycetota</taxon>
        <taxon>Actinomycetes</taxon>
        <taxon>Propionibacteriales</taxon>
        <taxon>Nocardioidaceae</taxon>
        <taxon>Marmoricola</taxon>
    </lineage>
</organism>
<feature type="signal peptide" evidence="4">
    <location>
        <begin position="1"/>
        <end position="25"/>
    </location>
</feature>
<evidence type="ECO:0000256" key="4">
    <source>
        <dbReference type="SAM" id="SignalP"/>
    </source>
</evidence>
<dbReference type="RefSeq" id="WP_188779163.1">
    <property type="nucleotide sequence ID" value="NZ_BMKQ01000001.1"/>
</dbReference>
<evidence type="ECO:0000313" key="7">
    <source>
        <dbReference type="Proteomes" id="UP000649179"/>
    </source>
</evidence>
<dbReference type="InterPro" id="IPR038352">
    <property type="entry name" value="Imelysin_sf"/>
</dbReference>
<keyword evidence="6" id="KW-0449">Lipoprotein</keyword>
<evidence type="ECO:0000256" key="3">
    <source>
        <dbReference type="ARBA" id="ARBA00022729"/>
    </source>
</evidence>
<feature type="chain" id="PRO_5039036457" evidence="4">
    <location>
        <begin position="26"/>
        <end position="394"/>
    </location>
</feature>
<dbReference type="PANTHER" id="PTHR39192">
    <property type="entry name" value="IRON UPTAKE SYSTEM COMPONENT EFEO"/>
    <property type="match status" value="1"/>
</dbReference>
<dbReference type="InterPro" id="IPR050894">
    <property type="entry name" value="EfeM/EfeO_iron_uptake"/>
</dbReference>
<sequence>MRTIPLPGRLTVGGLAALALLGTSACSVFQSNDSGGGSKDGAIAVAASESSCDVAAESGKAGTLVFDVTNKGSKVTEFELLAEDGLRILGEVENVGPGLTRQLVVSAPEGKYQTACIPGMVGKGMRNAFTVEKGAKGAGEITGVDAKTIDAATAQYASYVKNQSGQLLVDAKAFTAAYTAGDDDKARALYPTARMPWEAVEPVAESFGDLDPKTDLREADLEKGQKWTGWHRIEKDLWPPKTGYTALTPAQRKTYAADLMTNLTTLNTRVKTLDFGVDQIANGSKGLLDEVAASKITGEEDIWSHTDLYDFQANVTGAKAGFEVLKPLLQVKDPELATTLDQRFTAMQTELDEYRDGDGFVTYTQVTEAQRKQLSDAVNALAEPLSKVTAALTL</sequence>
<evidence type="ECO:0000256" key="2">
    <source>
        <dbReference type="ARBA" id="ARBA00005989"/>
    </source>
</evidence>
<dbReference type="CDD" id="cd14656">
    <property type="entry name" value="Imelysin-like_EfeO"/>
    <property type="match status" value="1"/>
</dbReference>
<evidence type="ECO:0000313" key="6">
    <source>
        <dbReference type="EMBL" id="GGF41699.1"/>
    </source>
</evidence>
<dbReference type="Pfam" id="PF09375">
    <property type="entry name" value="Peptidase_M75"/>
    <property type="match status" value="1"/>
</dbReference>
<accession>A0A917BGF2</accession>
<protein>
    <submittedName>
        <fullName evidence="6">Lipoprotein</fullName>
    </submittedName>
</protein>
<keyword evidence="3 4" id="KW-0732">Signal</keyword>
<dbReference type="InterPro" id="IPR053377">
    <property type="entry name" value="Iron_uptake_EfeM/EfeO"/>
</dbReference>
<dbReference type="InterPro" id="IPR018976">
    <property type="entry name" value="Imelysin-like"/>
</dbReference>
<name>A0A917BGF2_9ACTN</name>
<feature type="domain" description="Imelysin-like" evidence="5">
    <location>
        <begin position="152"/>
        <end position="387"/>
    </location>
</feature>
<dbReference type="Gene3D" id="1.20.1420.20">
    <property type="entry name" value="M75 peptidase, HXXE motif"/>
    <property type="match status" value="1"/>
</dbReference>
<dbReference type="EMBL" id="BMKQ01000001">
    <property type="protein sequence ID" value="GGF41699.1"/>
    <property type="molecule type" value="Genomic_DNA"/>
</dbReference>
<evidence type="ECO:0000256" key="1">
    <source>
        <dbReference type="ARBA" id="ARBA00004196"/>
    </source>
</evidence>
<evidence type="ECO:0000259" key="5">
    <source>
        <dbReference type="Pfam" id="PF09375"/>
    </source>
</evidence>
<dbReference type="PROSITE" id="PS51257">
    <property type="entry name" value="PROKAR_LIPOPROTEIN"/>
    <property type="match status" value="1"/>
</dbReference>